<name>A0A9C7BX38_9VIRU</name>
<feature type="compositionally biased region" description="Basic and acidic residues" evidence="1">
    <location>
        <begin position="853"/>
        <end position="866"/>
    </location>
</feature>
<proteinExistence type="predicted"/>
<feature type="region of interest" description="Disordered" evidence="1">
    <location>
        <begin position="183"/>
        <end position="230"/>
    </location>
</feature>
<reference evidence="2" key="1">
    <citation type="submission" date="2022-10" db="EMBL/GenBank/DDBJ databases">
        <title>Genome sequences of endogenous nimaviruses in decapod crustaceans.</title>
        <authorList>
            <person name="Kawato S."/>
            <person name="Nozaki R."/>
            <person name="Kondo H."/>
            <person name="Hirono I."/>
        </authorList>
    </citation>
    <scope>NUCLEOTIDE SEQUENCE</scope>
    <source>
        <strain evidence="2">Fukuoka2019</strain>
    </source>
</reference>
<feature type="region of interest" description="Disordered" evidence="1">
    <location>
        <begin position="846"/>
        <end position="884"/>
    </location>
</feature>
<evidence type="ECO:0000256" key="1">
    <source>
        <dbReference type="SAM" id="MobiDB-lite"/>
    </source>
</evidence>
<evidence type="ECO:0000313" key="2">
    <source>
        <dbReference type="EMBL" id="BDT63156.1"/>
    </source>
</evidence>
<feature type="compositionally biased region" description="Acidic residues" evidence="1">
    <location>
        <begin position="867"/>
        <end position="877"/>
    </location>
</feature>
<feature type="compositionally biased region" description="Basic and acidic residues" evidence="1">
    <location>
        <begin position="191"/>
        <end position="210"/>
    </location>
</feature>
<dbReference type="EMBL" id="LC738881">
    <property type="protein sequence ID" value="BDT63156.1"/>
    <property type="molecule type" value="Genomic_DNA"/>
</dbReference>
<sequence length="1084" mass="118910">MKCLKKFVKIATELVNGRLGRLLEEGTRVKEETIRRLFEFDEMDPESLEDLCRVLRDETAAFPAVKMWEPLERIHLGPGRSLQEDEDAVATLVREGFVSFEWSSDRGGSDAYLLDEHPSPGLGTRPGPDTGGYCIGENKGEEQDDGEKGAVDDGENGAGRLRWGQTVLGAERDRTDDFSRAFAGCLSTPEDPSKSRELLRPDRAGGERGRSPPTQEGEPRIEAQGGRHQRGFSRVKSDDLYVCFNVDRLARHSDFPELKVVPLVARYVVRALDLQCVLETMPVKPSKQREGREIWCQTTTRFENASVRAAVANCAKGPVLARRNDAPDPQIIRVFFGLDDSVDLRNPWGSCPLLHTGPNFRTKDMSSSFEGSTGKRVSKDSSEETCFVYAQKNPTLEIPSKIVAESEMVMRGVILRADELFHAEGFGVFTPDDSLGAAMAFSHPKARVRNVTLFYLSTRLPLEFSKHRKTNRCARTNKITLGRDAAVSPPASVSESHAECPIPQGAEGPEVSAGKEQQQPVARAFECLPGRPARLRNTISRKMSISGYRCLACRGSNNRCPKTGSTVAQKRFDGKDSAPGDESGDVYEDHSVFREARHLSHGNAPCPLSTARMPDRIAAKLKAVIDDASTSEVYFSPLSCRNTAICHNFFCRGIQPVSTAFGSAASKKRKFILYGKTVDTLGGFTCRSKLAPSSKDRTRVFYSPLHVCDTISDLSPDNRGSPIAYRDMMVYHCSPRNVSLHADAHWLDVASMGRNHPVRTPPCFRPSAPPTPNLRPGWWWLELNYMHESFAVHVGKFLASLDNLPACGGGASPSKPLFQKFGLVCREYKKAKEAILASAAMVSFAPDSTEGSGRVENEIETEKGSENEAETEAEAESQIEAKAGDEDENETFELVYFICSVLKEFRARDDAITDAMMHKSVLLGSRTFISGARCILSNRHEGLPEFQIKQYVVAMGGSAVAKVSEADLKRYTPVSGAVSAATAPNNRLPDSTMETCSDSAAAWSAFVSHESGSPGARGGPDSADNWRVSGGRELHRRWEPFECGAPACDTGLDNSQVLRCLALRGPVASPAVKYVPPHKRLGLS</sequence>
<feature type="compositionally biased region" description="Low complexity" evidence="1">
    <location>
        <begin position="485"/>
        <end position="495"/>
    </location>
</feature>
<feature type="region of interest" description="Disordered" evidence="1">
    <location>
        <begin position="111"/>
        <end position="168"/>
    </location>
</feature>
<accession>A0A9C7BX38</accession>
<feature type="region of interest" description="Disordered" evidence="1">
    <location>
        <begin position="562"/>
        <end position="585"/>
    </location>
</feature>
<protein>
    <submittedName>
        <fullName evidence="2">Wsv119-like protein</fullName>
    </submittedName>
</protein>
<feature type="compositionally biased region" description="Basic and acidic residues" evidence="1">
    <location>
        <begin position="138"/>
        <end position="151"/>
    </location>
</feature>
<organism evidence="2">
    <name type="scientific">Sicyonia whispovirus</name>
    <dbReference type="NCBI Taxonomy" id="2984283"/>
    <lineage>
        <taxon>Viruses</taxon>
        <taxon>Viruses incertae sedis</taxon>
        <taxon>Naldaviricetes</taxon>
        <taxon>Nimaviridae</taxon>
        <taxon>Whispovirus</taxon>
    </lineage>
</organism>
<feature type="region of interest" description="Disordered" evidence="1">
    <location>
        <begin position="485"/>
        <end position="517"/>
    </location>
</feature>